<name>A0A7W9MGU3_9ACTN</name>
<gene>
    <name evidence="1" type="ORF">F4562_003287</name>
</gene>
<accession>A0A7W9MGU3</accession>
<keyword evidence="2" id="KW-1185">Reference proteome</keyword>
<evidence type="ECO:0000313" key="1">
    <source>
        <dbReference type="EMBL" id="MBB5820225.1"/>
    </source>
</evidence>
<organism evidence="1 2">
    <name type="scientific">Streptosporangium becharense</name>
    <dbReference type="NCBI Taxonomy" id="1816182"/>
    <lineage>
        <taxon>Bacteria</taxon>
        <taxon>Bacillati</taxon>
        <taxon>Actinomycetota</taxon>
        <taxon>Actinomycetes</taxon>
        <taxon>Streptosporangiales</taxon>
        <taxon>Streptosporangiaceae</taxon>
        <taxon>Streptosporangium</taxon>
    </lineage>
</organism>
<evidence type="ECO:0000313" key="2">
    <source>
        <dbReference type="Proteomes" id="UP000540685"/>
    </source>
</evidence>
<dbReference type="EMBL" id="JACHMP010000001">
    <property type="protein sequence ID" value="MBB5820225.1"/>
    <property type="molecule type" value="Genomic_DNA"/>
</dbReference>
<dbReference type="Proteomes" id="UP000540685">
    <property type="component" value="Unassembled WGS sequence"/>
</dbReference>
<reference evidence="1 2" key="1">
    <citation type="submission" date="2020-08" db="EMBL/GenBank/DDBJ databases">
        <title>Sequencing the genomes of 1000 actinobacteria strains.</title>
        <authorList>
            <person name="Klenk H.-P."/>
        </authorList>
    </citation>
    <scope>NUCLEOTIDE SEQUENCE [LARGE SCALE GENOMIC DNA]</scope>
    <source>
        <strain evidence="1 2">DSM 46887</strain>
    </source>
</reference>
<sequence>MSTESAQRLETRAKKLKANAKIYAHARNSCKNLYYRSRRHIWEVHIRRAFILARYEPFRLSLDKSDSIEEFSPSWDRSPLTSLISSRGIAIQLFLICLFEAQSRCQPGVEPKNNRPLQPKTDEVAWLDLLATHASAKAPATPRDNRLRQIKKALLHLERELLVEIPGGKHTNDRFQGFRLLNESGMPTQSNSLVRYSVPLDQEDTLKLPIDFFLMGWVHVLSPAEIATYLMLLDLKEQHKEAHDSHGIFSPSHIRVERYTLSRDSYESHQSLAKYGLIKKVPNANRYDNGKVSSFRSPLQSHHFKISKGALSRDAFKITSGISQQAIPGEE</sequence>
<comment type="caution">
    <text evidence="1">The sequence shown here is derived from an EMBL/GenBank/DDBJ whole genome shotgun (WGS) entry which is preliminary data.</text>
</comment>
<protein>
    <submittedName>
        <fullName evidence="1">Uncharacterized protein</fullName>
    </submittedName>
</protein>
<proteinExistence type="predicted"/>
<dbReference type="RefSeq" id="WP_184537113.1">
    <property type="nucleotide sequence ID" value="NZ_JACHMP010000001.1"/>
</dbReference>
<dbReference type="AlphaFoldDB" id="A0A7W9MGU3"/>